<evidence type="ECO:0000256" key="1">
    <source>
        <dbReference type="SAM" id="MobiDB-lite"/>
    </source>
</evidence>
<dbReference type="SUPFAM" id="SSF81383">
    <property type="entry name" value="F-box domain"/>
    <property type="match status" value="1"/>
</dbReference>
<evidence type="ECO:0000313" key="3">
    <source>
        <dbReference type="EMBL" id="KAK0458846.1"/>
    </source>
</evidence>
<dbReference type="Proteomes" id="UP001175211">
    <property type="component" value="Unassembled WGS sequence"/>
</dbReference>
<dbReference type="InterPro" id="IPR036047">
    <property type="entry name" value="F-box-like_dom_sf"/>
</dbReference>
<dbReference type="InterPro" id="IPR001810">
    <property type="entry name" value="F-box_dom"/>
</dbReference>
<keyword evidence="4" id="KW-1185">Reference proteome</keyword>
<reference evidence="3" key="1">
    <citation type="submission" date="2023-06" db="EMBL/GenBank/DDBJ databases">
        <authorList>
            <consortium name="Lawrence Berkeley National Laboratory"/>
            <person name="Ahrendt S."/>
            <person name="Sahu N."/>
            <person name="Indic B."/>
            <person name="Wong-Bajracharya J."/>
            <person name="Merenyi Z."/>
            <person name="Ke H.-M."/>
            <person name="Monk M."/>
            <person name="Kocsube S."/>
            <person name="Drula E."/>
            <person name="Lipzen A."/>
            <person name="Balint B."/>
            <person name="Henrissat B."/>
            <person name="Andreopoulos B."/>
            <person name="Martin F.M."/>
            <person name="Harder C.B."/>
            <person name="Rigling D."/>
            <person name="Ford K.L."/>
            <person name="Foster G.D."/>
            <person name="Pangilinan J."/>
            <person name="Papanicolaou A."/>
            <person name="Barry K."/>
            <person name="LaButti K."/>
            <person name="Viragh M."/>
            <person name="Koriabine M."/>
            <person name="Yan M."/>
            <person name="Riley R."/>
            <person name="Champramary S."/>
            <person name="Plett K.L."/>
            <person name="Tsai I.J."/>
            <person name="Slot J."/>
            <person name="Sipos G."/>
            <person name="Plett J."/>
            <person name="Nagy L.G."/>
            <person name="Grigoriev I.V."/>
        </authorList>
    </citation>
    <scope>NUCLEOTIDE SEQUENCE</scope>
    <source>
        <strain evidence="3">CCBAS 213</strain>
    </source>
</reference>
<evidence type="ECO:0000313" key="4">
    <source>
        <dbReference type="Proteomes" id="UP001175211"/>
    </source>
</evidence>
<name>A0AA39KFC3_ARMTA</name>
<dbReference type="Pfam" id="PF00646">
    <property type="entry name" value="F-box"/>
    <property type="match status" value="1"/>
</dbReference>
<dbReference type="PROSITE" id="PS50181">
    <property type="entry name" value="FBOX"/>
    <property type="match status" value="1"/>
</dbReference>
<accession>A0AA39KFC3</accession>
<dbReference type="RefSeq" id="XP_060331096.1">
    <property type="nucleotide sequence ID" value="XM_060481748.1"/>
</dbReference>
<dbReference type="GeneID" id="85365296"/>
<gene>
    <name evidence="3" type="ORF">EV420DRAFT_335501</name>
</gene>
<sequence>MTRSPNGSPRKKHKPSEATIHDDSEYQPTKRLSPRHQKPSLGAMMELPEDVFLEICCFLEPRDLLHLARLNKAFRVVLMSKSSRGAWKSARTNVPGLPDPFPGMSEPAWARLAFIPECTFCSNTVRIPDFLLRSRICSTCLDTKVIGRKELHPPLHRLLPDQPPVFDLLPSVRTNFRGNKSMGRYCLKTEWDDIKRQISSLTTDQGKEEFMEDKLARLTGLNKHAALCDIWYKQYLRLREKEAQKSRSERVEAIHAKLRELGYLKLYMCDISKHPYVDRMSPLTDRGWARIRDDMVSFAELVMKTREKAERERLERNREAVRRLHG</sequence>
<feature type="compositionally biased region" description="Basic and acidic residues" evidence="1">
    <location>
        <begin position="15"/>
        <end position="24"/>
    </location>
</feature>
<dbReference type="AlphaFoldDB" id="A0AA39KFC3"/>
<dbReference type="CDD" id="cd09917">
    <property type="entry name" value="F-box_SF"/>
    <property type="match status" value="1"/>
</dbReference>
<organism evidence="3 4">
    <name type="scientific">Armillaria tabescens</name>
    <name type="common">Ringless honey mushroom</name>
    <name type="synonym">Agaricus tabescens</name>
    <dbReference type="NCBI Taxonomy" id="1929756"/>
    <lineage>
        <taxon>Eukaryota</taxon>
        <taxon>Fungi</taxon>
        <taxon>Dikarya</taxon>
        <taxon>Basidiomycota</taxon>
        <taxon>Agaricomycotina</taxon>
        <taxon>Agaricomycetes</taxon>
        <taxon>Agaricomycetidae</taxon>
        <taxon>Agaricales</taxon>
        <taxon>Marasmiineae</taxon>
        <taxon>Physalacriaceae</taxon>
        <taxon>Desarmillaria</taxon>
    </lineage>
</organism>
<protein>
    <recommendedName>
        <fullName evidence="2">F-box domain-containing protein</fullName>
    </recommendedName>
</protein>
<dbReference type="EMBL" id="JAUEPS010000016">
    <property type="protein sequence ID" value="KAK0458846.1"/>
    <property type="molecule type" value="Genomic_DNA"/>
</dbReference>
<feature type="domain" description="F-box" evidence="2">
    <location>
        <begin position="41"/>
        <end position="90"/>
    </location>
</feature>
<comment type="caution">
    <text evidence="3">The sequence shown here is derived from an EMBL/GenBank/DDBJ whole genome shotgun (WGS) entry which is preliminary data.</text>
</comment>
<evidence type="ECO:0000259" key="2">
    <source>
        <dbReference type="PROSITE" id="PS50181"/>
    </source>
</evidence>
<feature type="region of interest" description="Disordered" evidence="1">
    <location>
        <begin position="1"/>
        <end position="40"/>
    </location>
</feature>
<proteinExistence type="predicted"/>